<feature type="domain" description="MrpA C-terminal/MbhD" evidence="7">
    <location>
        <begin position="9"/>
        <end position="74"/>
    </location>
</feature>
<reference evidence="8" key="1">
    <citation type="submission" date="2022-12" db="EMBL/GenBank/DDBJ databases">
        <authorList>
            <person name="Wang J."/>
        </authorList>
    </citation>
    <scope>NUCLEOTIDE SEQUENCE</scope>
    <source>
        <strain evidence="8">HY-42-06</strain>
    </source>
</reference>
<comment type="caution">
    <text evidence="8">The sequence shown here is derived from an EMBL/GenBank/DDBJ whole genome shotgun (WGS) entry which is preliminary data.</text>
</comment>
<keyword evidence="5 6" id="KW-0472">Membrane</keyword>
<feature type="transmembrane region" description="Helical" evidence="6">
    <location>
        <begin position="51"/>
        <end position="70"/>
    </location>
</feature>
<feature type="transmembrane region" description="Helical" evidence="6">
    <location>
        <begin position="28"/>
        <end position="45"/>
    </location>
</feature>
<evidence type="ECO:0000313" key="9">
    <source>
        <dbReference type="Proteomes" id="UP001079657"/>
    </source>
</evidence>
<protein>
    <submittedName>
        <fullName evidence="8">DUF4040 domain-containing protein</fullName>
    </submittedName>
</protein>
<dbReference type="Pfam" id="PF13244">
    <property type="entry name" value="MbhD"/>
    <property type="match status" value="1"/>
</dbReference>
<keyword evidence="9" id="KW-1185">Reference proteome</keyword>
<sequence>MIIEIILQIIMIIIAITIVRTKNNLKLIILFSAFSLMAASLYFMYKAPDVALSEISIGSAIIPLIFIVAISKQKEFIVINHLKDDFLKYNGNDYIGKGYEILNDFCNHYDLKLKIFDSNENQIRGIFRKNNVDLIVDKCPNTNNYILKGKESSILMNKLEQITKHIDDITIIKVGENETVD</sequence>
<name>A0ABT4CJB9_9CLOT</name>
<dbReference type="InterPro" id="IPR025383">
    <property type="entry name" value="MrpA_C/MbhD"/>
</dbReference>
<evidence type="ECO:0000259" key="7">
    <source>
        <dbReference type="Pfam" id="PF13244"/>
    </source>
</evidence>
<evidence type="ECO:0000256" key="1">
    <source>
        <dbReference type="ARBA" id="ARBA00004651"/>
    </source>
</evidence>
<accession>A0ABT4CJB9</accession>
<evidence type="ECO:0000256" key="5">
    <source>
        <dbReference type="ARBA" id="ARBA00023136"/>
    </source>
</evidence>
<evidence type="ECO:0000256" key="4">
    <source>
        <dbReference type="ARBA" id="ARBA00022989"/>
    </source>
</evidence>
<dbReference type="Proteomes" id="UP001079657">
    <property type="component" value="Unassembled WGS sequence"/>
</dbReference>
<organism evidence="8 9">
    <name type="scientific">Clostridium ganghwense</name>
    <dbReference type="NCBI Taxonomy" id="312089"/>
    <lineage>
        <taxon>Bacteria</taxon>
        <taxon>Bacillati</taxon>
        <taxon>Bacillota</taxon>
        <taxon>Clostridia</taxon>
        <taxon>Eubacteriales</taxon>
        <taxon>Clostridiaceae</taxon>
        <taxon>Clostridium</taxon>
    </lineage>
</organism>
<gene>
    <name evidence="8" type="ORF">OXH55_00585</name>
</gene>
<comment type="subcellular location">
    <subcellularLocation>
        <location evidence="1">Cell membrane</location>
        <topology evidence="1">Multi-pass membrane protein</topology>
    </subcellularLocation>
</comment>
<keyword evidence="4 6" id="KW-1133">Transmembrane helix</keyword>
<proteinExistence type="predicted"/>
<evidence type="ECO:0000256" key="2">
    <source>
        <dbReference type="ARBA" id="ARBA00022475"/>
    </source>
</evidence>
<dbReference type="EMBL" id="JAPQES010000001">
    <property type="protein sequence ID" value="MCY6369141.1"/>
    <property type="molecule type" value="Genomic_DNA"/>
</dbReference>
<dbReference type="RefSeq" id="WP_268047462.1">
    <property type="nucleotide sequence ID" value="NZ_JAPQES010000001.1"/>
</dbReference>
<keyword evidence="3 6" id="KW-0812">Transmembrane</keyword>
<keyword evidence="2" id="KW-1003">Cell membrane</keyword>
<evidence type="ECO:0000256" key="3">
    <source>
        <dbReference type="ARBA" id="ARBA00022692"/>
    </source>
</evidence>
<feature type="transmembrane region" description="Helical" evidence="6">
    <location>
        <begin position="6"/>
        <end position="21"/>
    </location>
</feature>
<evidence type="ECO:0000313" key="8">
    <source>
        <dbReference type="EMBL" id="MCY6369141.1"/>
    </source>
</evidence>
<evidence type="ECO:0000256" key="6">
    <source>
        <dbReference type="SAM" id="Phobius"/>
    </source>
</evidence>